<reference evidence="2" key="1">
    <citation type="submission" date="2022-07" db="EMBL/GenBank/DDBJ databases">
        <title>Phylogenomic reconstructions and comparative analyses of Kickxellomycotina fungi.</title>
        <authorList>
            <person name="Reynolds N.K."/>
            <person name="Stajich J.E."/>
            <person name="Barry K."/>
            <person name="Grigoriev I.V."/>
            <person name="Crous P."/>
            <person name="Smith M.E."/>
        </authorList>
    </citation>
    <scope>NUCLEOTIDE SEQUENCE</scope>
    <source>
        <strain evidence="2">RSA 1196</strain>
    </source>
</reference>
<dbReference type="Proteomes" id="UP001150925">
    <property type="component" value="Unassembled WGS sequence"/>
</dbReference>
<keyword evidence="3" id="KW-1185">Reference proteome</keyword>
<feature type="compositionally biased region" description="Basic and acidic residues" evidence="1">
    <location>
        <begin position="9"/>
        <end position="20"/>
    </location>
</feature>
<sequence length="160" mass="18507">MSSGNVNPHTRDTVPTRDEGGSPYQRRNLLVETSNPRRGRRSRRGRGRGSRRRTSSRARPVSAPGRNHDQELTFPSASRWEQRHSEALHAEHALNCPMGEIVPLRYCSEELLECIRPFRAMSREDIYTANHDRLRTATNELFNGHNRLWKSVSKYAWVQS</sequence>
<evidence type="ECO:0000313" key="2">
    <source>
        <dbReference type="EMBL" id="KAJ1961248.1"/>
    </source>
</evidence>
<feature type="region of interest" description="Disordered" evidence="1">
    <location>
        <begin position="1"/>
        <end position="73"/>
    </location>
</feature>
<protein>
    <submittedName>
        <fullName evidence="2">Uncharacterized protein</fullName>
    </submittedName>
</protein>
<feature type="compositionally biased region" description="Basic residues" evidence="1">
    <location>
        <begin position="37"/>
        <end position="56"/>
    </location>
</feature>
<organism evidence="2 3">
    <name type="scientific">Dispira parvispora</name>
    <dbReference type="NCBI Taxonomy" id="1520584"/>
    <lineage>
        <taxon>Eukaryota</taxon>
        <taxon>Fungi</taxon>
        <taxon>Fungi incertae sedis</taxon>
        <taxon>Zoopagomycota</taxon>
        <taxon>Kickxellomycotina</taxon>
        <taxon>Dimargaritomycetes</taxon>
        <taxon>Dimargaritales</taxon>
        <taxon>Dimargaritaceae</taxon>
        <taxon>Dispira</taxon>
    </lineage>
</organism>
<evidence type="ECO:0000313" key="3">
    <source>
        <dbReference type="Proteomes" id="UP001150925"/>
    </source>
</evidence>
<evidence type="ECO:0000256" key="1">
    <source>
        <dbReference type="SAM" id="MobiDB-lite"/>
    </source>
</evidence>
<dbReference type="EMBL" id="JANBPY010001171">
    <property type="protein sequence ID" value="KAJ1961248.1"/>
    <property type="molecule type" value="Genomic_DNA"/>
</dbReference>
<comment type="caution">
    <text evidence="2">The sequence shown here is derived from an EMBL/GenBank/DDBJ whole genome shotgun (WGS) entry which is preliminary data.</text>
</comment>
<name>A0A9W8ALX7_9FUNG</name>
<proteinExistence type="predicted"/>
<accession>A0A9W8ALX7</accession>
<gene>
    <name evidence="2" type="ORF">IWQ62_003936</name>
</gene>
<dbReference type="AlphaFoldDB" id="A0A9W8ALX7"/>